<dbReference type="InterPro" id="IPR045074">
    <property type="entry name" value="GST_C_Tau"/>
</dbReference>
<dbReference type="PANTHER" id="PTHR11260">
    <property type="entry name" value="GLUTATHIONE S-TRANSFERASE, GST, SUPERFAMILY, GST DOMAIN CONTAINING"/>
    <property type="match status" value="1"/>
</dbReference>
<organism evidence="8">
    <name type="scientific">Triticum aestivum</name>
    <name type="common">Wheat</name>
    <dbReference type="NCBI Taxonomy" id="4565"/>
    <lineage>
        <taxon>Eukaryota</taxon>
        <taxon>Viridiplantae</taxon>
        <taxon>Streptophyta</taxon>
        <taxon>Embryophyta</taxon>
        <taxon>Tracheophyta</taxon>
        <taxon>Spermatophyta</taxon>
        <taxon>Magnoliopsida</taxon>
        <taxon>Liliopsida</taxon>
        <taxon>Poales</taxon>
        <taxon>Poaceae</taxon>
        <taxon>BOP clade</taxon>
        <taxon>Pooideae</taxon>
        <taxon>Triticodae</taxon>
        <taxon>Triticeae</taxon>
        <taxon>Triticinae</taxon>
        <taxon>Triticum</taxon>
    </lineage>
</organism>
<gene>
    <name evidence="8" type="primary">LOC123058064</name>
</gene>
<dbReference type="PROSITE" id="PS50404">
    <property type="entry name" value="GST_NTER"/>
    <property type="match status" value="1"/>
</dbReference>
<dbReference type="PROSITE" id="PS50405">
    <property type="entry name" value="GST_CTER"/>
    <property type="match status" value="1"/>
</dbReference>
<feature type="domain" description="GST N-terminal" evidence="6">
    <location>
        <begin position="50"/>
        <end position="133"/>
    </location>
</feature>
<dbReference type="InterPro" id="IPR040079">
    <property type="entry name" value="Glutathione_S-Trfase"/>
</dbReference>
<dbReference type="CDD" id="cd03185">
    <property type="entry name" value="GST_C_Tau"/>
    <property type="match status" value="1"/>
</dbReference>
<dbReference type="GO" id="GO:0004364">
    <property type="term" value="F:glutathione transferase activity"/>
    <property type="evidence" value="ECO:0000318"/>
    <property type="project" value="GO_Central"/>
</dbReference>
<dbReference type="GeneID" id="123058064"/>
<dbReference type="Gramene" id="TraesWEE_scaffold_020738_01G000300.1">
    <property type="protein sequence ID" value="TraesWEE_scaffold_020738_01G000300.1"/>
    <property type="gene ID" value="TraesWEE_scaffold_020738_01G000300"/>
</dbReference>
<feature type="compositionally biased region" description="Low complexity" evidence="5">
    <location>
        <begin position="30"/>
        <end position="40"/>
    </location>
</feature>
<dbReference type="Gene3D" id="1.20.1050.10">
    <property type="match status" value="1"/>
</dbReference>
<evidence type="ECO:0000256" key="5">
    <source>
        <dbReference type="SAM" id="MobiDB-lite"/>
    </source>
</evidence>
<dbReference type="GO" id="GO:0009407">
    <property type="term" value="P:toxin catabolic process"/>
    <property type="evidence" value="ECO:0007669"/>
    <property type="project" value="UniProtKB-ARBA"/>
</dbReference>
<name>A0A3B6ECE2_WHEAT</name>
<evidence type="ECO:0000313" key="8">
    <source>
        <dbReference type="EnsemblPlants" id="TraesCS3A02G129800.1.cds1"/>
    </source>
</evidence>
<keyword evidence="9" id="KW-1185">Reference proteome</keyword>
<dbReference type="SFLD" id="SFLDG00358">
    <property type="entry name" value="Main_(cytGST)"/>
    <property type="match status" value="1"/>
</dbReference>
<evidence type="ECO:0000313" key="9">
    <source>
        <dbReference type="Proteomes" id="UP000019116"/>
    </source>
</evidence>
<dbReference type="AlphaFoldDB" id="A0A3B6ECE2"/>
<feature type="region of interest" description="Disordered" evidence="5">
    <location>
        <begin position="1"/>
        <end position="46"/>
    </location>
</feature>
<dbReference type="Gramene" id="TraesCS3A03G0287900.1">
    <property type="protein sequence ID" value="TraesCS3A03G0287900.1.CDS1"/>
    <property type="gene ID" value="TraesCS3A03G0287900"/>
</dbReference>
<dbReference type="Proteomes" id="UP000019116">
    <property type="component" value="Chromosome 3A"/>
</dbReference>
<accession>A0A3B6ECE2</accession>
<dbReference type="CDD" id="cd03058">
    <property type="entry name" value="GST_N_Tau"/>
    <property type="match status" value="1"/>
</dbReference>
<proteinExistence type="inferred from homology"/>
<dbReference type="Gramene" id="TraesKAR3A01G0069810.1">
    <property type="protein sequence ID" value="cds.TraesKAR3A01G0069810.1"/>
    <property type="gene ID" value="TraesKAR3A01G0069810"/>
</dbReference>
<dbReference type="SFLD" id="SFLDS00019">
    <property type="entry name" value="Glutathione_Transferase_(cytos"/>
    <property type="match status" value="1"/>
</dbReference>
<comment type="catalytic activity">
    <reaction evidence="4">
        <text>RX + glutathione = an S-substituted glutathione + a halide anion + H(+)</text>
        <dbReference type="Rhea" id="RHEA:16437"/>
        <dbReference type="ChEBI" id="CHEBI:15378"/>
        <dbReference type="ChEBI" id="CHEBI:16042"/>
        <dbReference type="ChEBI" id="CHEBI:17792"/>
        <dbReference type="ChEBI" id="CHEBI:57925"/>
        <dbReference type="ChEBI" id="CHEBI:90779"/>
        <dbReference type="EC" id="2.5.1.18"/>
    </reaction>
</comment>
<dbReference type="Gene3D" id="3.40.30.10">
    <property type="entry name" value="Glutaredoxin"/>
    <property type="match status" value="1"/>
</dbReference>
<dbReference type="InterPro" id="IPR004045">
    <property type="entry name" value="Glutathione_S-Trfase_N"/>
</dbReference>
<sequence>MIRRTRSTRPTIKKSPPYTPARLLNHRTTRSAGTAAMAAATGGGGGSREEGLTLLGFWTSPFALRARFALNLKGVPYEYVEEDLFGERGKSPLLLASNPAHGGKVPVLIHGGRPVAESLVILEYIDEAFPERLPRLLPPPDDPRGRAAARFWAACVDQKLLPTWTPLYAGSTAEERAGAAREVVAVLEAFEGELGDRDFFGGDGVGLVDVALGGFLGWLRASEAMCGVRTVDPARTPRLAAWAERFGALDGVREVVPDAAPLVEYNLMKRARLGLPYLPPHQTQQ</sequence>
<evidence type="ECO:0000256" key="2">
    <source>
        <dbReference type="ARBA" id="ARBA00022679"/>
    </source>
</evidence>
<evidence type="ECO:0000256" key="1">
    <source>
        <dbReference type="ARBA" id="ARBA00012452"/>
    </source>
</evidence>
<dbReference type="EnsemblPlants" id="TraesCS3A02G129800.1">
    <property type="protein sequence ID" value="TraesCS3A02G129800.1.cds1"/>
    <property type="gene ID" value="TraesCS3A02G129800"/>
</dbReference>
<dbReference type="SFLD" id="SFLDG01152">
    <property type="entry name" value="Main.3:_Omega-_and_Tau-like"/>
    <property type="match status" value="1"/>
</dbReference>
<dbReference type="STRING" id="4565.A0A3B6ECE2"/>
<dbReference type="Gramene" id="TraesCAD_scaffold_021615_01G000200.1">
    <property type="protein sequence ID" value="TraesCAD_scaffold_021615_01G000200.1"/>
    <property type="gene ID" value="TraesCAD_scaffold_021615_01G000200"/>
</dbReference>
<dbReference type="Gramene" id="TraesROB_scaffold_072594_01G000200.1">
    <property type="protein sequence ID" value="TraesROB_scaffold_072594_01G000200.1"/>
    <property type="gene ID" value="TraesROB_scaffold_072594_01G000200"/>
</dbReference>
<dbReference type="GO" id="GO:0005737">
    <property type="term" value="C:cytoplasm"/>
    <property type="evidence" value="ECO:0000318"/>
    <property type="project" value="GO_Central"/>
</dbReference>
<dbReference type="InterPro" id="IPR036282">
    <property type="entry name" value="Glutathione-S-Trfase_C_sf"/>
</dbReference>
<feature type="domain" description="GST C-terminal" evidence="7">
    <location>
        <begin position="142"/>
        <end position="277"/>
    </location>
</feature>
<dbReference type="Pfam" id="PF02798">
    <property type="entry name" value="GST_N"/>
    <property type="match status" value="1"/>
</dbReference>
<dbReference type="SUPFAM" id="SSF52833">
    <property type="entry name" value="Thioredoxin-like"/>
    <property type="match status" value="1"/>
</dbReference>
<dbReference type="RefSeq" id="XP_044336830.1">
    <property type="nucleotide sequence ID" value="XM_044480895.1"/>
</dbReference>
<comment type="similarity">
    <text evidence="3">Belongs to the GST superfamily. Tau family.</text>
</comment>
<dbReference type="GO" id="GO:0006749">
    <property type="term" value="P:glutathione metabolic process"/>
    <property type="evidence" value="ECO:0000318"/>
    <property type="project" value="GO_Central"/>
</dbReference>
<dbReference type="OrthoDB" id="4951845at2759"/>
<dbReference type="InterPro" id="IPR010987">
    <property type="entry name" value="Glutathione-S-Trfase_C-like"/>
</dbReference>
<dbReference type="SUPFAM" id="SSF47616">
    <property type="entry name" value="GST C-terminal domain-like"/>
    <property type="match status" value="1"/>
</dbReference>
<dbReference type="SMR" id="A0A3B6ECE2"/>
<dbReference type="Gramene" id="TraesCLE_scaffold_061413_01G000200.1">
    <property type="protein sequence ID" value="TraesCLE_scaffold_061413_01G000200.1"/>
    <property type="gene ID" value="TraesCLE_scaffold_061413_01G000200"/>
</dbReference>
<dbReference type="EC" id="2.5.1.18" evidence="1"/>
<protein>
    <recommendedName>
        <fullName evidence="1">glutathione transferase</fullName>
        <ecNumber evidence="1">2.5.1.18</ecNumber>
    </recommendedName>
</protein>
<dbReference type="FunFam" id="1.20.1050.10:FF:000016">
    <property type="entry name" value="Glutathione S-transferase U9"/>
    <property type="match status" value="1"/>
</dbReference>
<keyword evidence="2" id="KW-0808">Transferase</keyword>
<dbReference type="PANTHER" id="PTHR11260:SF232">
    <property type="entry name" value="GLUTATHIONE TRANSFERASE"/>
    <property type="match status" value="1"/>
</dbReference>
<evidence type="ECO:0000256" key="3">
    <source>
        <dbReference type="ARBA" id="ARBA00025743"/>
    </source>
</evidence>
<reference evidence="8" key="1">
    <citation type="submission" date="2018-08" db="EMBL/GenBank/DDBJ databases">
        <authorList>
            <person name="Rossello M."/>
        </authorList>
    </citation>
    <scope>NUCLEOTIDE SEQUENCE [LARGE SCALE GENOMIC DNA]</scope>
    <source>
        <strain evidence="8">cv. Chinese Spring</strain>
    </source>
</reference>
<dbReference type="InterPro" id="IPR045073">
    <property type="entry name" value="Omega/Tau-like"/>
</dbReference>
<dbReference type="Gramene" id="TraesNOR3A03G01370830.1">
    <property type="protein sequence ID" value="TraesNOR3A03G01370830.1.CDS1"/>
    <property type="gene ID" value="TraesNOR3A03G01370830"/>
</dbReference>
<reference evidence="8" key="2">
    <citation type="submission" date="2018-10" db="UniProtKB">
        <authorList>
            <consortium name="EnsemblPlants"/>
        </authorList>
    </citation>
    <scope>IDENTIFICATION</scope>
</reference>
<dbReference type="InterPro" id="IPR036249">
    <property type="entry name" value="Thioredoxin-like_sf"/>
</dbReference>
<evidence type="ECO:0000259" key="6">
    <source>
        <dbReference type="PROSITE" id="PS50404"/>
    </source>
</evidence>
<evidence type="ECO:0000259" key="7">
    <source>
        <dbReference type="PROSITE" id="PS50405"/>
    </source>
</evidence>
<dbReference type="FunFam" id="3.40.30.10:FF:000044">
    <property type="entry name" value="Glutathione S-transferase GSTU6"/>
    <property type="match status" value="1"/>
</dbReference>
<dbReference type="OMA" id="WIPVYNG"/>
<evidence type="ECO:0000256" key="4">
    <source>
        <dbReference type="ARBA" id="ARBA00047960"/>
    </source>
</evidence>
<dbReference type="Pfam" id="PF13410">
    <property type="entry name" value="GST_C_2"/>
    <property type="match status" value="1"/>
</dbReference>
<dbReference type="Gramene" id="TraesCS3A02G129800.1">
    <property type="protein sequence ID" value="TraesCS3A02G129800.1.cds1"/>
    <property type="gene ID" value="TraesCS3A02G129800"/>
</dbReference>